<protein>
    <submittedName>
        <fullName evidence="2">Uncharacterized protein</fullName>
    </submittedName>
</protein>
<proteinExistence type="predicted"/>
<accession>A0A0G4HYU6</accession>
<evidence type="ECO:0000256" key="1">
    <source>
        <dbReference type="SAM" id="MobiDB-lite"/>
    </source>
</evidence>
<evidence type="ECO:0000313" key="2">
    <source>
        <dbReference type="EMBL" id="CEM49725.1"/>
    </source>
</evidence>
<sequence>MRKIRMGRRVMEAISMQTGSLRRKKAREREIRVGRTKKEMTKVTLSKSAPTQALEPGGEGGNSDSDE</sequence>
<gene>
    <name evidence="2" type="ORF">Cvel_9575</name>
</gene>
<reference evidence="2" key="1">
    <citation type="submission" date="2014-11" db="EMBL/GenBank/DDBJ databases">
        <authorList>
            <person name="Otto D Thomas"/>
            <person name="Naeem Raeece"/>
        </authorList>
    </citation>
    <scope>NUCLEOTIDE SEQUENCE</scope>
</reference>
<dbReference type="VEuPathDB" id="CryptoDB:Cvel_9575"/>
<feature type="region of interest" description="Disordered" evidence="1">
    <location>
        <begin position="36"/>
        <end position="67"/>
    </location>
</feature>
<organism evidence="2">
    <name type="scientific">Chromera velia CCMP2878</name>
    <dbReference type="NCBI Taxonomy" id="1169474"/>
    <lineage>
        <taxon>Eukaryota</taxon>
        <taxon>Sar</taxon>
        <taxon>Alveolata</taxon>
        <taxon>Colpodellida</taxon>
        <taxon>Chromeraceae</taxon>
        <taxon>Chromera</taxon>
    </lineage>
</organism>
<name>A0A0G4HYU6_9ALVE</name>
<dbReference type="AlphaFoldDB" id="A0A0G4HYU6"/>
<dbReference type="EMBL" id="CDMZ01004431">
    <property type="protein sequence ID" value="CEM49725.1"/>
    <property type="molecule type" value="Genomic_DNA"/>
</dbReference>